<keyword evidence="2" id="KW-1185">Reference proteome</keyword>
<proteinExistence type="predicted"/>
<evidence type="ECO:0000313" key="2">
    <source>
        <dbReference type="Proteomes" id="UP000308267"/>
    </source>
</evidence>
<sequence>MGKRKKGNPDVGKPSPMHNHINLLYQQARLFSNHSGQTLPLALCRNATIQMVTLCEKSHTRLAPLLRRSFCSRCYATIDTANGRSLRFKRKRMLVTCLHCSEKSLLPIVHGDWKPSYPEAICTVDDRKTSDVSNSPTDSTFLTQ</sequence>
<reference evidence="1 2" key="1">
    <citation type="journal article" date="2019" name="BMC Genomics">
        <title>New insights from Opisthorchis felineus genome: update on genomics of the epidemiologically important liver flukes.</title>
        <authorList>
            <person name="Ershov N.I."/>
            <person name="Mordvinov V.A."/>
            <person name="Prokhortchouk E.B."/>
            <person name="Pakharukova M.Y."/>
            <person name="Gunbin K.V."/>
            <person name="Ustyantsev K."/>
            <person name="Genaev M.A."/>
            <person name="Blinov A.G."/>
            <person name="Mazur A."/>
            <person name="Boulygina E."/>
            <person name="Tsygankova S."/>
            <person name="Khrameeva E."/>
            <person name="Chekanov N."/>
            <person name="Fan G."/>
            <person name="Xiao A."/>
            <person name="Zhang H."/>
            <person name="Xu X."/>
            <person name="Yang H."/>
            <person name="Solovyev V."/>
            <person name="Lee S.M."/>
            <person name="Liu X."/>
            <person name="Afonnikov D.A."/>
            <person name="Skryabin K.G."/>
        </authorList>
    </citation>
    <scope>NUCLEOTIDE SEQUENCE [LARGE SCALE GENOMIC DNA]</scope>
    <source>
        <strain evidence="1">AK-0245</strain>
        <tissue evidence="1">Whole organism</tissue>
    </source>
</reference>
<accession>A0A4S2L135</accession>
<gene>
    <name evidence="1" type="ORF">CRM22_010146</name>
</gene>
<comment type="caution">
    <text evidence="1">The sequence shown here is derived from an EMBL/GenBank/DDBJ whole genome shotgun (WGS) entry which is preliminary data.</text>
</comment>
<evidence type="ECO:0000313" key="1">
    <source>
        <dbReference type="EMBL" id="TGZ56462.1"/>
    </source>
</evidence>
<dbReference type="Proteomes" id="UP000308267">
    <property type="component" value="Unassembled WGS sequence"/>
</dbReference>
<organism evidence="1 2">
    <name type="scientific">Opisthorchis felineus</name>
    <dbReference type="NCBI Taxonomy" id="147828"/>
    <lineage>
        <taxon>Eukaryota</taxon>
        <taxon>Metazoa</taxon>
        <taxon>Spiralia</taxon>
        <taxon>Lophotrochozoa</taxon>
        <taxon>Platyhelminthes</taxon>
        <taxon>Trematoda</taxon>
        <taxon>Digenea</taxon>
        <taxon>Opisthorchiida</taxon>
        <taxon>Opisthorchiata</taxon>
        <taxon>Opisthorchiidae</taxon>
        <taxon>Opisthorchis</taxon>
    </lineage>
</organism>
<dbReference type="STRING" id="147828.A0A4S2L135"/>
<dbReference type="AlphaFoldDB" id="A0A4S2L135"/>
<dbReference type="EMBL" id="SJOL01009658">
    <property type="protein sequence ID" value="TGZ56462.1"/>
    <property type="molecule type" value="Genomic_DNA"/>
</dbReference>
<protein>
    <submittedName>
        <fullName evidence="1">Uncharacterized protein</fullName>
    </submittedName>
</protein>
<dbReference type="OrthoDB" id="128536at2759"/>
<name>A0A4S2L135_OPIFE</name>